<comment type="similarity">
    <text evidence="2">Belongs to the Mediator complex subunit 13 family.</text>
</comment>
<accession>A0A8S0UVG5</accession>
<evidence type="ECO:0000256" key="8">
    <source>
        <dbReference type="SAM" id="MobiDB-lite"/>
    </source>
</evidence>
<proteinExistence type="inferred from homology"/>
<keyword evidence="7" id="KW-0539">Nucleus</keyword>
<keyword evidence="6" id="KW-0804">Transcription</keyword>
<dbReference type="OrthoDB" id="103819at2759"/>
<dbReference type="EMBL" id="CACTIH010009042">
    <property type="protein sequence ID" value="CAA3020650.1"/>
    <property type="molecule type" value="Genomic_DNA"/>
</dbReference>
<evidence type="ECO:0000256" key="7">
    <source>
        <dbReference type="ARBA" id="ARBA00023242"/>
    </source>
</evidence>
<gene>
    <name evidence="9" type="ORF">OLEA9_A002975</name>
</gene>
<dbReference type="GO" id="GO:0016592">
    <property type="term" value="C:mediator complex"/>
    <property type="evidence" value="ECO:0007669"/>
    <property type="project" value="TreeGrafter"/>
</dbReference>
<name>A0A8S0UVG5_OLEEU</name>
<dbReference type="GO" id="GO:0003713">
    <property type="term" value="F:transcription coactivator activity"/>
    <property type="evidence" value="ECO:0007669"/>
    <property type="project" value="TreeGrafter"/>
</dbReference>
<comment type="subcellular location">
    <subcellularLocation>
        <location evidence="1">Nucleus</location>
    </subcellularLocation>
</comment>
<evidence type="ECO:0000256" key="5">
    <source>
        <dbReference type="ARBA" id="ARBA00023015"/>
    </source>
</evidence>
<protein>
    <recommendedName>
        <fullName evidence="3">Mediator of RNA polymerase II transcription subunit 13</fullName>
    </recommendedName>
</protein>
<evidence type="ECO:0000256" key="2">
    <source>
        <dbReference type="ARBA" id="ARBA00009354"/>
    </source>
</evidence>
<dbReference type="Proteomes" id="UP000594638">
    <property type="component" value="Unassembled WGS sequence"/>
</dbReference>
<evidence type="ECO:0000256" key="3">
    <source>
        <dbReference type="ARBA" id="ARBA00019618"/>
    </source>
</evidence>
<dbReference type="GO" id="GO:0045944">
    <property type="term" value="P:positive regulation of transcription by RNA polymerase II"/>
    <property type="evidence" value="ECO:0007669"/>
    <property type="project" value="TreeGrafter"/>
</dbReference>
<keyword evidence="4" id="KW-0678">Repressor</keyword>
<feature type="region of interest" description="Disordered" evidence="8">
    <location>
        <begin position="47"/>
        <end position="89"/>
    </location>
</feature>
<dbReference type="Gramene" id="OE9A002975T1">
    <property type="protein sequence ID" value="OE9A002975C1"/>
    <property type="gene ID" value="OE9A002975"/>
</dbReference>
<evidence type="ECO:0000256" key="4">
    <source>
        <dbReference type="ARBA" id="ARBA00022491"/>
    </source>
</evidence>
<reference evidence="9 10" key="1">
    <citation type="submission" date="2019-12" db="EMBL/GenBank/DDBJ databases">
        <authorList>
            <person name="Alioto T."/>
            <person name="Alioto T."/>
            <person name="Gomez Garrido J."/>
        </authorList>
    </citation>
    <scope>NUCLEOTIDE SEQUENCE [LARGE SCALE GENOMIC DNA]</scope>
</reference>
<dbReference type="AlphaFoldDB" id="A0A8S0UVG5"/>
<feature type="compositionally biased region" description="Low complexity" evidence="8">
    <location>
        <begin position="67"/>
        <end position="84"/>
    </location>
</feature>
<comment type="caution">
    <text evidence="9">The sequence shown here is derived from an EMBL/GenBank/DDBJ whole genome shotgun (WGS) entry which is preliminary data.</text>
</comment>
<evidence type="ECO:0000313" key="9">
    <source>
        <dbReference type="EMBL" id="CAA3020650.1"/>
    </source>
</evidence>
<organism evidence="9 10">
    <name type="scientific">Olea europaea subsp. europaea</name>
    <dbReference type="NCBI Taxonomy" id="158383"/>
    <lineage>
        <taxon>Eukaryota</taxon>
        <taxon>Viridiplantae</taxon>
        <taxon>Streptophyta</taxon>
        <taxon>Embryophyta</taxon>
        <taxon>Tracheophyta</taxon>
        <taxon>Spermatophyta</taxon>
        <taxon>Magnoliopsida</taxon>
        <taxon>eudicotyledons</taxon>
        <taxon>Gunneridae</taxon>
        <taxon>Pentapetalae</taxon>
        <taxon>asterids</taxon>
        <taxon>lamiids</taxon>
        <taxon>Lamiales</taxon>
        <taxon>Oleaceae</taxon>
        <taxon>Oleeae</taxon>
        <taxon>Olea</taxon>
    </lineage>
</organism>
<dbReference type="InterPro" id="IPR051139">
    <property type="entry name" value="Mediator_complx_sub13"/>
</dbReference>
<evidence type="ECO:0000313" key="10">
    <source>
        <dbReference type="Proteomes" id="UP000594638"/>
    </source>
</evidence>
<evidence type="ECO:0000256" key="6">
    <source>
        <dbReference type="ARBA" id="ARBA00023163"/>
    </source>
</evidence>
<keyword evidence="10" id="KW-1185">Reference proteome</keyword>
<dbReference type="PANTHER" id="PTHR48249">
    <property type="entry name" value="MEDIATOR OF RNA POLYMERASE II TRANSCRIPTION SUBUNIT 13"/>
    <property type="match status" value="1"/>
</dbReference>
<keyword evidence="5" id="KW-0805">Transcription regulation</keyword>
<dbReference type="PANTHER" id="PTHR48249:SF3">
    <property type="entry name" value="MEDIATOR OF RNA POLYMERASE II TRANSCRIPTION SUBUNIT 13"/>
    <property type="match status" value="1"/>
</dbReference>
<sequence>MVKPPETAESQALMFSAPECGDVGSSLRTSMMDVSDVLPIGFPSFDNFTPLPPPTAMEDSVSKNQEASKNASASAPMNNSPPSSGGEFDHQIKSEVLMTFAPEYRTVETPRGVNQFNCSHCKQDTTEMKSK</sequence>
<evidence type="ECO:0000256" key="1">
    <source>
        <dbReference type="ARBA" id="ARBA00004123"/>
    </source>
</evidence>